<dbReference type="AlphaFoldDB" id="A0A4P9YAE4"/>
<feature type="compositionally biased region" description="Acidic residues" evidence="1">
    <location>
        <begin position="75"/>
        <end position="86"/>
    </location>
</feature>
<evidence type="ECO:0000313" key="2">
    <source>
        <dbReference type="EMBL" id="RKP15461.1"/>
    </source>
</evidence>
<evidence type="ECO:0000313" key="3">
    <source>
        <dbReference type="Proteomes" id="UP000267251"/>
    </source>
</evidence>
<feature type="compositionally biased region" description="Polar residues" evidence="1">
    <location>
        <begin position="25"/>
        <end position="43"/>
    </location>
</feature>
<name>A0A4P9YAE4_9FUNG</name>
<feature type="compositionally biased region" description="Basic residues" evidence="1">
    <location>
        <begin position="1"/>
        <end position="11"/>
    </location>
</feature>
<keyword evidence="3" id="KW-1185">Reference proteome</keyword>
<reference evidence="3" key="1">
    <citation type="journal article" date="2018" name="Nat. Microbiol.">
        <title>Leveraging single-cell genomics to expand the fungal tree of life.</title>
        <authorList>
            <person name="Ahrendt S.R."/>
            <person name="Quandt C.A."/>
            <person name="Ciobanu D."/>
            <person name="Clum A."/>
            <person name="Salamov A."/>
            <person name="Andreopoulos B."/>
            <person name="Cheng J.F."/>
            <person name="Woyke T."/>
            <person name="Pelin A."/>
            <person name="Henrissat B."/>
            <person name="Reynolds N.K."/>
            <person name="Benny G.L."/>
            <person name="Smith M.E."/>
            <person name="James T.Y."/>
            <person name="Grigoriev I.V."/>
        </authorList>
    </citation>
    <scope>NUCLEOTIDE SEQUENCE [LARGE SCALE GENOMIC DNA]</scope>
</reference>
<dbReference type="Proteomes" id="UP000267251">
    <property type="component" value="Unassembled WGS sequence"/>
</dbReference>
<gene>
    <name evidence="2" type="ORF">BJ684DRAFT_18201</name>
</gene>
<evidence type="ECO:0000256" key="1">
    <source>
        <dbReference type="SAM" id="MobiDB-lite"/>
    </source>
</evidence>
<feature type="region of interest" description="Disordered" evidence="1">
    <location>
        <begin position="1"/>
        <end position="161"/>
    </location>
</feature>
<dbReference type="EMBL" id="KZ987730">
    <property type="protein sequence ID" value="RKP15461.1"/>
    <property type="molecule type" value="Genomic_DNA"/>
</dbReference>
<feature type="compositionally biased region" description="Polar residues" evidence="1">
    <location>
        <begin position="151"/>
        <end position="161"/>
    </location>
</feature>
<proteinExistence type="predicted"/>
<protein>
    <submittedName>
        <fullName evidence="2">Uncharacterized protein</fullName>
    </submittedName>
</protein>
<organism evidence="2 3">
    <name type="scientific">Piptocephalis cylindrospora</name>
    <dbReference type="NCBI Taxonomy" id="1907219"/>
    <lineage>
        <taxon>Eukaryota</taxon>
        <taxon>Fungi</taxon>
        <taxon>Fungi incertae sedis</taxon>
        <taxon>Zoopagomycota</taxon>
        <taxon>Zoopagomycotina</taxon>
        <taxon>Zoopagomycetes</taxon>
        <taxon>Zoopagales</taxon>
        <taxon>Piptocephalidaceae</taxon>
        <taxon>Piptocephalis</taxon>
    </lineage>
</organism>
<feature type="compositionally biased region" description="Basic and acidic residues" evidence="1">
    <location>
        <begin position="51"/>
        <end position="60"/>
    </location>
</feature>
<accession>A0A4P9YAE4</accession>
<sequence>MSPRRMKRGKRHLDQGAPPIAEPSNDPSLHVTTNSQESASPTQAKKRRKVHDGVEEREVNPFESLDLSDQAGQEETSDDMMEEGELPEASSSQPTLPPTTQPASRPPIILSEKDKAAGWTVAAKKGKKIKKAKNDRSPVKGMEGLVPQQVRPRSSDQPLPSFTLDTTKLKTSISAVDVRDAIFWCLGCGTNPSWLLVQQRALIRHVLLLHVPMLTPDPFYSYPVDLTIPLDYRPIPWTNFQHRALLATMERATASVYKDLPVLDQYFSHIFPVKGPGDGNQVHAPQLALLNVPMTNKQLREQNRTLAAEKEPTWRDYGRAG</sequence>